<reference evidence="2 3" key="1">
    <citation type="submission" date="2017-04" db="EMBL/GenBank/DDBJ databases">
        <authorList>
            <person name="Afonso C.L."/>
            <person name="Miller P.J."/>
            <person name="Scott M.A."/>
            <person name="Spackman E."/>
            <person name="Goraichik I."/>
            <person name="Dimitrov K.M."/>
            <person name="Suarez D.L."/>
            <person name="Swayne D.E."/>
        </authorList>
    </citation>
    <scope>NUCLEOTIDE SEQUENCE [LARGE SCALE GENOMIC DNA]</scope>
    <source>
        <strain evidence="2 3">KR-140</strain>
    </source>
</reference>
<proteinExistence type="predicted"/>
<dbReference type="AlphaFoldDB" id="A0A1W1UBK7"/>
<gene>
    <name evidence="2" type="ORF">SAMN00790413_06532</name>
</gene>
<evidence type="ECO:0000313" key="3">
    <source>
        <dbReference type="Proteomes" id="UP000192582"/>
    </source>
</evidence>
<organism evidence="2 3">
    <name type="scientific">Deinococcus hopiensis KR-140</name>
    <dbReference type="NCBI Taxonomy" id="695939"/>
    <lineage>
        <taxon>Bacteria</taxon>
        <taxon>Thermotogati</taxon>
        <taxon>Deinococcota</taxon>
        <taxon>Deinococci</taxon>
        <taxon>Deinococcales</taxon>
        <taxon>Deinococcaceae</taxon>
        <taxon>Deinococcus</taxon>
    </lineage>
</organism>
<evidence type="ECO:0000313" key="2">
    <source>
        <dbReference type="EMBL" id="SMB78181.1"/>
    </source>
</evidence>
<evidence type="ECO:0000256" key="1">
    <source>
        <dbReference type="SAM" id="MobiDB-lite"/>
    </source>
</evidence>
<keyword evidence="3" id="KW-1185">Reference proteome</keyword>
<feature type="region of interest" description="Disordered" evidence="1">
    <location>
        <begin position="42"/>
        <end position="81"/>
    </location>
</feature>
<accession>A0A1W1UBK7</accession>
<dbReference type="STRING" id="695939.SAMN00790413_06532"/>
<evidence type="ECO:0008006" key="4">
    <source>
        <dbReference type="Google" id="ProtNLM"/>
    </source>
</evidence>
<dbReference type="EMBL" id="FWWU01000002">
    <property type="protein sequence ID" value="SMB78181.1"/>
    <property type="molecule type" value="Genomic_DNA"/>
</dbReference>
<dbReference type="Proteomes" id="UP000192582">
    <property type="component" value="Unassembled WGS sequence"/>
</dbReference>
<feature type="compositionally biased region" description="Pro residues" evidence="1">
    <location>
        <begin position="1"/>
        <end position="18"/>
    </location>
</feature>
<sequence length="173" mass="17839">MPPRSSYPCPHQPWPAPHTPRGGDHTLTATLLLLTLGLSACTTSSPGGPAPNPTQPAPRDLTPGTPNPTNPGGQPTAGFITGPVISAQGQPRQGVEVVADNTLAYNGNLITHTDAAGHRKTSVNGMPTNFEVSNCPPYNPKVSLVPDGNAVVPGDVGGVMNFTMRPNGFKPKP</sequence>
<name>A0A1W1UBK7_9DEIO</name>
<protein>
    <recommendedName>
        <fullName evidence="4">Carboxypeptidase regulatory-like domain-containing protein</fullName>
    </recommendedName>
</protein>
<feature type="region of interest" description="Disordered" evidence="1">
    <location>
        <begin position="1"/>
        <end position="25"/>
    </location>
</feature>